<dbReference type="InterPro" id="IPR052048">
    <property type="entry name" value="ST_Response_Regulator"/>
</dbReference>
<dbReference type="Proteomes" id="UP000006250">
    <property type="component" value="Unassembled WGS sequence"/>
</dbReference>
<dbReference type="PANTHER" id="PTHR43228:SF1">
    <property type="entry name" value="TWO-COMPONENT RESPONSE REGULATOR ARR22"/>
    <property type="match status" value="1"/>
</dbReference>
<dbReference type="EMBL" id="AECZ01000005">
    <property type="protein sequence ID" value="EFL52278.1"/>
    <property type="molecule type" value="Genomic_DNA"/>
</dbReference>
<evidence type="ECO:0000313" key="4">
    <source>
        <dbReference type="Proteomes" id="UP000006250"/>
    </source>
</evidence>
<evidence type="ECO:0000256" key="1">
    <source>
        <dbReference type="PROSITE-ProRule" id="PRU00169"/>
    </source>
</evidence>
<keyword evidence="4" id="KW-1185">Reference proteome</keyword>
<dbReference type="SUPFAM" id="SSF52172">
    <property type="entry name" value="CheY-like"/>
    <property type="match status" value="1"/>
</dbReference>
<sequence>MRRLRVMVVDDSGLTVKKMVKLLEELGHEVAAVATTGRQAVADYPTVAPDMVAMDITMPELNGIEATRLIMDADPEARIIIVTSHGQEQMVMDAIEAGAKGYILKPVKLEKLRETLETVAEKYLP</sequence>
<dbReference type="AlphaFoldDB" id="E1JTZ9"/>
<reference evidence="3 4" key="1">
    <citation type="submission" date="2010-08" db="EMBL/GenBank/DDBJ databases">
        <title>The draft genome of Desulfovibrio fructosovorans JJ.</title>
        <authorList>
            <consortium name="US DOE Joint Genome Institute (JGI-PGF)"/>
            <person name="Lucas S."/>
            <person name="Copeland A."/>
            <person name="Lapidus A."/>
            <person name="Cheng J.-F."/>
            <person name="Bruce D."/>
            <person name="Goodwin L."/>
            <person name="Pitluck S."/>
            <person name="Land M.L."/>
            <person name="Hauser L."/>
            <person name="Chang Y.-J."/>
            <person name="Jeffries C."/>
            <person name="Wall J.D."/>
            <person name="Stahl D.A."/>
            <person name="Arkin A.P."/>
            <person name="Dehal P."/>
            <person name="Stolyar S.M."/>
            <person name="Hazen T.C."/>
            <person name="Woyke T.J."/>
        </authorList>
    </citation>
    <scope>NUCLEOTIDE SEQUENCE [LARGE SCALE GENOMIC DNA]</scope>
    <source>
        <strain evidence="3 4">JJ</strain>
    </source>
</reference>
<dbReference type="Gene3D" id="3.40.50.2300">
    <property type="match status" value="1"/>
</dbReference>
<dbReference type="SMART" id="SM00448">
    <property type="entry name" value="REC"/>
    <property type="match status" value="1"/>
</dbReference>
<dbReference type="InterPro" id="IPR001789">
    <property type="entry name" value="Sig_transdc_resp-reg_receiver"/>
</dbReference>
<evidence type="ECO:0000313" key="3">
    <source>
        <dbReference type="EMBL" id="EFL52278.1"/>
    </source>
</evidence>
<proteinExistence type="predicted"/>
<evidence type="ECO:0000259" key="2">
    <source>
        <dbReference type="PROSITE" id="PS50110"/>
    </source>
</evidence>
<dbReference type="OrthoDB" id="9801101at2"/>
<protein>
    <submittedName>
        <fullName evidence="3">Response regulator receiver protein</fullName>
    </submittedName>
</protein>
<dbReference type="GO" id="GO:0000160">
    <property type="term" value="P:phosphorelay signal transduction system"/>
    <property type="evidence" value="ECO:0007669"/>
    <property type="project" value="InterPro"/>
</dbReference>
<dbReference type="PROSITE" id="PS50110">
    <property type="entry name" value="RESPONSE_REGULATORY"/>
    <property type="match status" value="1"/>
</dbReference>
<dbReference type="InterPro" id="IPR011006">
    <property type="entry name" value="CheY-like_superfamily"/>
</dbReference>
<dbReference type="eggNOG" id="COG2197">
    <property type="taxonomic scope" value="Bacteria"/>
</dbReference>
<dbReference type="Pfam" id="PF00072">
    <property type="entry name" value="Response_reg"/>
    <property type="match status" value="1"/>
</dbReference>
<name>E1JTZ9_SOLFR</name>
<dbReference type="STRING" id="596151.DesfrDRAFT_1098"/>
<dbReference type="RefSeq" id="WP_005991879.1">
    <property type="nucleotide sequence ID" value="NZ_AECZ01000005.1"/>
</dbReference>
<organism evidence="3 4">
    <name type="scientific">Solidesulfovibrio fructosivorans JJ]</name>
    <dbReference type="NCBI Taxonomy" id="596151"/>
    <lineage>
        <taxon>Bacteria</taxon>
        <taxon>Pseudomonadati</taxon>
        <taxon>Thermodesulfobacteriota</taxon>
        <taxon>Desulfovibrionia</taxon>
        <taxon>Desulfovibrionales</taxon>
        <taxon>Desulfovibrionaceae</taxon>
        <taxon>Solidesulfovibrio</taxon>
    </lineage>
</organism>
<feature type="modified residue" description="4-aspartylphosphate" evidence="1">
    <location>
        <position position="55"/>
    </location>
</feature>
<accession>E1JTZ9</accession>
<dbReference type="PANTHER" id="PTHR43228">
    <property type="entry name" value="TWO-COMPONENT RESPONSE REGULATOR"/>
    <property type="match status" value="1"/>
</dbReference>
<feature type="domain" description="Response regulatory" evidence="2">
    <location>
        <begin position="5"/>
        <end position="120"/>
    </location>
</feature>
<keyword evidence="1" id="KW-0597">Phosphoprotein</keyword>
<comment type="caution">
    <text evidence="3">The sequence shown here is derived from an EMBL/GenBank/DDBJ whole genome shotgun (WGS) entry which is preliminary data.</text>
</comment>
<gene>
    <name evidence="3" type="ORF">DesfrDRAFT_1098</name>
</gene>